<dbReference type="SUPFAM" id="SSF158472">
    <property type="entry name" value="HAMP domain-like"/>
    <property type="match status" value="1"/>
</dbReference>
<dbReference type="GO" id="GO:0000156">
    <property type="term" value="F:phosphorelay response regulator activity"/>
    <property type="evidence" value="ECO:0007669"/>
    <property type="project" value="TreeGrafter"/>
</dbReference>
<sequence>TENTERFGRLYVWLIAVNSIGLVLLFSVIAANLWRLFRQRRRGQVGSRLTVRLVAVFVLLSVVPVSVVYYFSMQFLRAGIDSWFDVRVEHALEDALTLSQASLDLRTRDLLRRVEAAARDVSDTPESLAAITVNDLREQLQASEVTLMRSSGQIIATSSAQPSATLPDRPEEEILLQLRQGLPYVALDPMEDGELQARVVVPARGPAGPSDTRFLQAYFPIPSRLGALAEEVQTAYGEYREIAFLRQPLKDSFILTLSLVLLLSLLFAVWTAFYLARRMVAPIRNLAEGTRAVAAGDYGTQLRAGSRDELGFLVESFNEMSRRIARTRDSARRSQVQVERQRAYLETVLGRLSSGVLALDAEGRFRTSNRALEEILGVSLVGHAGGDLEQLARTYPRLTGLSAVVMRHLQGGDPDWREQLVLPAEDGERVLMLSGATLPGHRQNGGHVIVIDDITTLIQAQRDAAWGEVARRLAHEIKNPLTPIQLSAERLRHKLADRLTGRDAELLERSTGTIVRQVSAMKEMVNAFSEYARPPRLRLEAVDLNTLVAEVAELYQGEAGLALELLPADELPRIRGDAGRLRQLLHNLIKNAQEAAEGPARVRLETCSGYANGQRRVHLQVCDNGPGFNAEMLASLFEPYVTTKARGTGLGLPIVKKIVEEHGGSISARNSDEGGACIAMRFPVPQEQGALSAPGEKNRP</sequence>
<dbReference type="Proteomes" id="UP000275461">
    <property type="component" value="Unassembled WGS sequence"/>
</dbReference>
<dbReference type="Gene3D" id="3.30.450.20">
    <property type="entry name" value="PAS domain"/>
    <property type="match status" value="1"/>
</dbReference>
<dbReference type="AlphaFoldDB" id="A0A498BZL6"/>
<name>A0A498BZL6_9GAMM</name>
<dbReference type="PIRSF" id="PIRSF037532">
    <property type="entry name" value="STHK_NtrY"/>
    <property type="match status" value="1"/>
</dbReference>
<organism evidence="18 19">
    <name type="scientific">Alkalispirillum mobile</name>
    <dbReference type="NCBI Taxonomy" id="85925"/>
    <lineage>
        <taxon>Bacteria</taxon>
        <taxon>Pseudomonadati</taxon>
        <taxon>Pseudomonadota</taxon>
        <taxon>Gammaproteobacteria</taxon>
        <taxon>Chromatiales</taxon>
        <taxon>Ectothiorhodospiraceae</taxon>
        <taxon>Alkalispirillum</taxon>
    </lineage>
</organism>
<keyword evidence="8" id="KW-0547">Nucleotide-binding</keyword>
<dbReference type="InterPro" id="IPR045671">
    <property type="entry name" value="NtrY-like_N"/>
</dbReference>
<dbReference type="PANTHER" id="PTHR42878">
    <property type="entry name" value="TWO-COMPONENT HISTIDINE KINASE"/>
    <property type="match status" value="1"/>
</dbReference>
<feature type="domain" description="HAMP" evidence="17">
    <location>
        <begin position="277"/>
        <end position="329"/>
    </location>
</feature>
<dbReference type="InterPro" id="IPR036890">
    <property type="entry name" value="HATPase_C_sf"/>
</dbReference>
<dbReference type="InterPro" id="IPR003661">
    <property type="entry name" value="HisK_dim/P_dom"/>
</dbReference>
<comment type="caution">
    <text evidence="18">The sequence shown here is derived from an EMBL/GenBank/DDBJ whole genome shotgun (WGS) entry which is preliminary data.</text>
</comment>
<dbReference type="InterPro" id="IPR003594">
    <property type="entry name" value="HATPase_dom"/>
</dbReference>
<evidence type="ECO:0000256" key="14">
    <source>
        <dbReference type="SAM" id="Phobius"/>
    </source>
</evidence>
<dbReference type="Gene3D" id="3.30.565.10">
    <property type="entry name" value="Histidine kinase-like ATPase, C-terminal domain"/>
    <property type="match status" value="1"/>
</dbReference>
<dbReference type="SUPFAM" id="SSF55785">
    <property type="entry name" value="PYP-like sensor domain (PAS domain)"/>
    <property type="match status" value="1"/>
</dbReference>
<dbReference type="CDD" id="cd06225">
    <property type="entry name" value="HAMP"/>
    <property type="match status" value="1"/>
</dbReference>
<keyword evidence="9" id="KW-0418">Kinase</keyword>
<feature type="domain" description="PAS" evidence="16">
    <location>
        <begin position="341"/>
        <end position="379"/>
    </location>
</feature>
<evidence type="ECO:0000256" key="6">
    <source>
        <dbReference type="ARBA" id="ARBA00022679"/>
    </source>
</evidence>
<dbReference type="PROSITE" id="PS50109">
    <property type="entry name" value="HIS_KIN"/>
    <property type="match status" value="1"/>
</dbReference>
<dbReference type="InterPro" id="IPR017232">
    <property type="entry name" value="NtrY"/>
</dbReference>
<dbReference type="PROSITE" id="PS50885">
    <property type="entry name" value="HAMP"/>
    <property type="match status" value="1"/>
</dbReference>
<evidence type="ECO:0000256" key="13">
    <source>
        <dbReference type="ARBA" id="ARBA00023136"/>
    </source>
</evidence>
<evidence type="ECO:0000256" key="12">
    <source>
        <dbReference type="ARBA" id="ARBA00023012"/>
    </source>
</evidence>
<keyword evidence="4" id="KW-1003">Cell membrane</keyword>
<dbReference type="InterPro" id="IPR035965">
    <property type="entry name" value="PAS-like_dom_sf"/>
</dbReference>
<dbReference type="SUPFAM" id="SSF47384">
    <property type="entry name" value="Homodimeric domain of signal transducing histidine kinase"/>
    <property type="match status" value="1"/>
</dbReference>
<dbReference type="SMART" id="SM00388">
    <property type="entry name" value="HisKA"/>
    <property type="match status" value="1"/>
</dbReference>
<dbReference type="InterPro" id="IPR003660">
    <property type="entry name" value="HAMP_dom"/>
</dbReference>
<dbReference type="PANTHER" id="PTHR42878:SF7">
    <property type="entry name" value="SENSOR HISTIDINE KINASE GLRK"/>
    <property type="match status" value="1"/>
</dbReference>
<dbReference type="EC" id="2.7.13.3" evidence="3"/>
<reference evidence="18 19" key="1">
    <citation type="submission" date="2018-10" db="EMBL/GenBank/DDBJ databases">
        <title>Genomic Encyclopedia of Type Strains, Phase IV (KMG-IV): sequencing the most valuable type-strain genomes for metagenomic binning, comparative biology and taxonomic classification.</title>
        <authorList>
            <person name="Goeker M."/>
        </authorList>
    </citation>
    <scope>NUCLEOTIDE SEQUENCE [LARGE SCALE GENOMIC DNA]</scope>
    <source>
        <strain evidence="18 19">DSM 12769</strain>
    </source>
</reference>
<feature type="non-terminal residue" evidence="18">
    <location>
        <position position="1"/>
    </location>
</feature>
<dbReference type="RefSeq" id="WP_121442538.1">
    <property type="nucleotide sequence ID" value="NZ_RCDA01000003.1"/>
</dbReference>
<dbReference type="InterPro" id="IPR004358">
    <property type="entry name" value="Sig_transdc_His_kin-like_C"/>
</dbReference>
<evidence type="ECO:0000256" key="9">
    <source>
        <dbReference type="ARBA" id="ARBA00022777"/>
    </source>
</evidence>
<dbReference type="PROSITE" id="PS50112">
    <property type="entry name" value="PAS"/>
    <property type="match status" value="1"/>
</dbReference>
<keyword evidence="12" id="KW-0902">Two-component regulatory system</keyword>
<dbReference type="Pfam" id="PF19312">
    <property type="entry name" value="NtrY_N"/>
    <property type="match status" value="1"/>
</dbReference>
<keyword evidence="6" id="KW-0808">Transferase</keyword>
<evidence type="ECO:0000256" key="2">
    <source>
        <dbReference type="ARBA" id="ARBA00004651"/>
    </source>
</evidence>
<evidence type="ECO:0000313" key="19">
    <source>
        <dbReference type="Proteomes" id="UP000275461"/>
    </source>
</evidence>
<dbReference type="PRINTS" id="PR00344">
    <property type="entry name" value="BCTRLSENSOR"/>
</dbReference>
<comment type="catalytic activity">
    <reaction evidence="1">
        <text>ATP + protein L-histidine = ADP + protein N-phospho-L-histidine.</text>
        <dbReference type="EC" id="2.7.13.3"/>
    </reaction>
</comment>
<evidence type="ECO:0000256" key="10">
    <source>
        <dbReference type="ARBA" id="ARBA00022840"/>
    </source>
</evidence>
<keyword evidence="13 14" id="KW-0472">Membrane</keyword>
<evidence type="ECO:0000256" key="7">
    <source>
        <dbReference type="ARBA" id="ARBA00022692"/>
    </source>
</evidence>
<protein>
    <recommendedName>
        <fullName evidence="3">histidine kinase</fullName>
        <ecNumber evidence="3">2.7.13.3</ecNumber>
    </recommendedName>
</protein>
<dbReference type="InterPro" id="IPR036097">
    <property type="entry name" value="HisK_dim/P_sf"/>
</dbReference>
<dbReference type="InterPro" id="IPR005467">
    <property type="entry name" value="His_kinase_dom"/>
</dbReference>
<dbReference type="GO" id="GO:0005886">
    <property type="term" value="C:plasma membrane"/>
    <property type="evidence" value="ECO:0007669"/>
    <property type="project" value="UniProtKB-SubCell"/>
</dbReference>
<dbReference type="GO" id="GO:0007234">
    <property type="term" value="P:osmosensory signaling via phosphorelay pathway"/>
    <property type="evidence" value="ECO:0007669"/>
    <property type="project" value="TreeGrafter"/>
</dbReference>
<evidence type="ECO:0000256" key="3">
    <source>
        <dbReference type="ARBA" id="ARBA00012438"/>
    </source>
</evidence>
<dbReference type="CDD" id="cd00082">
    <property type="entry name" value="HisKA"/>
    <property type="match status" value="1"/>
</dbReference>
<evidence type="ECO:0000256" key="8">
    <source>
        <dbReference type="ARBA" id="ARBA00022741"/>
    </source>
</evidence>
<dbReference type="Gene3D" id="1.10.287.130">
    <property type="match status" value="1"/>
</dbReference>
<keyword evidence="5" id="KW-0597">Phosphoprotein</keyword>
<accession>A0A498BZL6</accession>
<dbReference type="Pfam" id="PF00512">
    <property type="entry name" value="HisKA"/>
    <property type="match status" value="1"/>
</dbReference>
<gene>
    <name evidence="18" type="ORF">DFR31_2004</name>
</gene>
<comment type="subcellular location">
    <subcellularLocation>
        <location evidence="2">Cell membrane</location>
        <topology evidence="2">Multi-pass membrane protein</topology>
    </subcellularLocation>
</comment>
<evidence type="ECO:0000256" key="5">
    <source>
        <dbReference type="ARBA" id="ARBA00022553"/>
    </source>
</evidence>
<dbReference type="SMART" id="SM00304">
    <property type="entry name" value="HAMP"/>
    <property type="match status" value="1"/>
</dbReference>
<dbReference type="InterPro" id="IPR000014">
    <property type="entry name" value="PAS"/>
</dbReference>
<keyword evidence="11 14" id="KW-1133">Transmembrane helix</keyword>
<evidence type="ECO:0000256" key="4">
    <source>
        <dbReference type="ARBA" id="ARBA00022475"/>
    </source>
</evidence>
<feature type="domain" description="Histidine kinase" evidence="15">
    <location>
        <begin position="472"/>
        <end position="686"/>
    </location>
</feature>
<dbReference type="GO" id="GO:0000155">
    <property type="term" value="F:phosphorelay sensor kinase activity"/>
    <property type="evidence" value="ECO:0007669"/>
    <property type="project" value="InterPro"/>
</dbReference>
<dbReference type="Pfam" id="PF02518">
    <property type="entry name" value="HATPase_c"/>
    <property type="match status" value="1"/>
</dbReference>
<keyword evidence="7 14" id="KW-0812">Transmembrane</keyword>
<evidence type="ECO:0000259" key="17">
    <source>
        <dbReference type="PROSITE" id="PS50885"/>
    </source>
</evidence>
<dbReference type="OrthoDB" id="1931120at2"/>
<evidence type="ECO:0000259" key="16">
    <source>
        <dbReference type="PROSITE" id="PS50112"/>
    </source>
</evidence>
<evidence type="ECO:0000259" key="15">
    <source>
        <dbReference type="PROSITE" id="PS50109"/>
    </source>
</evidence>
<evidence type="ECO:0000256" key="11">
    <source>
        <dbReference type="ARBA" id="ARBA00022989"/>
    </source>
</evidence>
<dbReference type="GO" id="GO:0005524">
    <property type="term" value="F:ATP binding"/>
    <property type="evidence" value="ECO:0007669"/>
    <property type="project" value="UniProtKB-KW"/>
</dbReference>
<feature type="transmembrane region" description="Helical" evidence="14">
    <location>
        <begin position="49"/>
        <end position="71"/>
    </location>
</feature>
<dbReference type="SMART" id="SM00387">
    <property type="entry name" value="HATPase_c"/>
    <property type="match status" value="1"/>
</dbReference>
<dbReference type="EMBL" id="RCDA01000003">
    <property type="protein sequence ID" value="RLK48127.1"/>
    <property type="molecule type" value="Genomic_DNA"/>
</dbReference>
<dbReference type="NCBIfam" id="TIGR00229">
    <property type="entry name" value="sensory_box"/>
    <property type="match status" value="1"/>
</dbReference>
<proteinExistence type="predicted"/>
<keyword evidence="10" id="KW-0067">ATP-binding</keyword>
<dbReference type="InterPro" id="IPR050351">
    <property type="entry name" value="BphY/WalK/GraS-like"/>
</dbReference>
<dbReference type="Pfam" id="PF00672">
    <property type="entry name" value="HAMP"/>
    <property type="match status" value="1"/>
</dbReference>
<feature type="transmembrane region" description="Helical" evidence="14">
    <location>
        <begin position="12"/>
        <end position="37"/>
    </location>
</feature>
<dbReference type="Gene3D" id="6.10.340.10">
    <property type="match status" value="1"/>
</dbReference>
<evidence type="ECO:0000313" key="18">
    <source>
        <dbReference type="EMBL" id="RLK48127.1"/>
    </source>
</evidence>
<dbReference type="GO" id="GO:0030295">
    <property type="term" value="F:protein kinase activator activity"/>
    <property type="evidence" value="ECO:0007669"/>
    <property type="project" value="TreeGrafter"/>
</dbReference>
<evidence type="ECO:0000256" key="1">
    <source>
        <dbReference type="ARBA" id="ARBA00000085"/>
    </source>
</evidence>
<dbReference type="SUPFAM" id="SSF55874">
    <property type="entry name" value="ATPase domain of HSP90 chaperone/DNA topoisomerase II/histidine kinase"/>
    <property type="match status" value="1"/>
</dbReference>
<keyword evidence="19" id="KW-1185">Reference proteome</keyword>
<feature type="transmembrane region" description="Helical" evidence="14">
    <location>
        <begin position="253"/>
        <end position="276"/>
    </location>
</feature>